<feature type="transmembrane region" description="Helical" evidence="2">
    <location>
        <begin position="20"/>
        <end position="46"/>
    </location>
</feature>
<keyword evidence="2" id="KW-0472">Membrane</keyword>
<proteinExistence type="predicted"/>
<sequence>MGRRILDDNLSLSLKLHPVLYLSFVALGVVASIAIITSLCSILTFWKKPSSKKQGTNLPAPAAQEPQAEEEAPVKEVPLPPAMQYQGNESYVSVNLKRAASERKMSLSSLSKKFSRTLSAARMERSLSSLSKKLPRTLSAARMGRDHLMMRGTHQKEDSVWMKTIILGEKCQVPEDEEEAVIYEKKGKKVEAYHPRTKSSMSFSNISSISIDADELPPQRVTQ</sequence>
<comment type="caution">
    <text evidence="3">The sequence shown here is derived from an EMBL/GenBank/DDBJ whole genome shotgun (WGS) entry which is preliminary data.</text>
</comment>
<organism evidence="3 4">
    <name type="scientific">Acacia crassicarpa</name>
    <name type="common">northern wattle</name>
    <dbReference type="NCBI Taxonomy" id="499986"/>
    <lineage>
        <taxon>Eukaryota</taxon>
        <taxon>Viridiplantae</taxon>
        <taxon>Streptophyta</taxon>
        <taxon>Embryophyta</taxon>
        <taxon>Tracheophyta</taxon>
        <taxon>Spermatophyta</taxon>
        <taxon>Magnoliopsida</taxon>
        <taxon>eudicotyledons</taxon>
        <taxon>Gunneridae</taxon>
        <taxon>Pentapetalae</taxon>
        <taxon>rosids</taxon>
        <taxon>fabids</taxon>
        <taxon>Fabales</taxon>
        <taxon>Fabaceae</taxon>
        <taxon>Caesalpinioideae</taxon>
        <taxon>mimosoid clade</taxon>
        <taxon>Acacieae</taxon>
        <taxon>Acacia</taxon>
    </lineage>
</organism>
<dbReference type="PANTHER" id="PTHR36801">
    <property type="entry name" value="OS06G0150200 PROTEIN"/>
    <property type="match status" value="1"/>
</dbReference>
<evidence type="ECO:0000313" key="3">
    <source>
        <dbReference type="EMBL" id="KAK4277332.1"/>
    </source>
</evidence>
<dbReference type="EMBL" id="JAWXYG010000003">
    <property type="protein sequence ID" value="KAK4277332.1"/>
    <property type="molecule type" value="Genomic_DNA"/>
</dbReference>
<name>A0AAE1JU10_9FABA</name>
<evidence type="ECO:0000256" key="1">
    <source>
        <dbReference type="SAM" id="MobiDB-lite"/>
    </source>
</evidence>
<protein>
    <submittedName>
        <fullName evidence="3">Uncharacterized protein</fullName>
    </submittedName>
</protein>
<keyword evidence="2" id="KW-0812">Transmembrane</keyword>
<dbReference type="AlphaFoldDB" id="A0AAE1JU10"/>
<gene>
    <name evidence="3" type="ORF">QN277_015346</name>
</gene>
<evidence type="ECO:0000256" key="2">
    <source>
        <dbReference type="SAM" id="Phobius"/>
    </source>
</evidence>
<dbReference type="PANTHER" id="PTHR36801:SF3">
    <property type="entry name" value="OS06G0150300 PROTEIN"/>
    <property type="match status" value="1"/>
</dbReference>
<accession>A0AAE1JU10</accession>
<keyword evidence="4" id="KW-1185">Reference proteome</keyword>
<dbReference type="Proteomes" id="UP001293593">
    <property type="component" value="Unassembled WGS sequence"/>
</dbReference>
<evidence type="ECO:0000313" key="4">
    <source>
        <dbReference type="Proteomes" id="UP001293593"/>
    </source>
</evidence>
<keyword evidence="2" id="KW-1133">Transmembrane helix</keyword>
<feature type="region of interest" description="Disordered" evidence="1">
    <location>
        <begin position="50"/>
        <end position="75"/>
    </location>
</feature>
<reference evidence="3" key="1">
    <citation type="submission" date="2023-10" db="EMBL/GenBank/DDBJ databases">
        <title>Chromosome-level genome of the transformable northern wattle, Acacia crassicarpa.</title>
        <authorList>
            <person name="Massaro I."/>
            <person name="Sinha N.R."/>
            <person name="Poethig S."/>
            <person name="Leichty A.R."/>
        </authorList>
    </citation>
    <scope>NUCLEOTIDE SEQUENCE</scope>
    <source>
        <strain evidence="3">Acra3RX</strain>
        <tissue evidence="3">Leaf</tissue>
    </source>
</reference>